<dbReference type="AlphaFoldDB" id="U4UP70"/>
<reference evidence="1 2" key="1">
    <citation type="journal article" date="2013" name="Genome Biol.">
        <title>Draft genome of the mountain pine beetle, Dendroctonus ponderosae Hopkins, a major forest pest.</title>
        <authorList>
            <person name="Keeling C.I."/>
            <person name="Yuen M.M."/>
            <person name="Liao N.Y."/>
            <person name="Docking T.R."/>
            <person name="Chan S.K."/>
            <person name="Taylor G.A."/>
            <person name="Palmquist D.L."/>
            <person name="Jackman S.D."/>
            <person name="Nguyen A."/>
            <person name="Li M."/>
            <person name="Henderson H."/>
            <person name="Janes J.K."/>
            <person name="Zhao Y."/>
            <person name="Pandoh P."/>
            <person name="Moore R."/>
            <person name="Sperling F.A."/>
            <person name="Huber D.P."/>
            <person name="Birol I."/>
            <person name="Jones S.J."/>
            <person name="Bohlmann J."/>
        </authorList>
    </citation>
    <scope>NUCLEOTIDE SEQUENCE</scope>
</reference>
<protein>
    <submittedName>
        <fullName evidence="1">Uncharacterized protein</fullName>
    </submittedName>
</protein>
<organism evidence="1 2">
    <name type="scientific">Dendroctonus ponderosae</name>
    <name type="common">Mountain pine beetle</name>
    <dbReference type="NCBI Taxonomy" id="77166"/>
    <lineage>
        <taxon>Eukaryota</taxon>
        <taxon>Metazoa</taxon>
        <taxon>Ecdysozoa</taxon>
        <taxon>Arthropoda</taxon>
        <taxon>Hexapoda</taxon>
        <taxon>Insecta</taxon>
        <taxon>Pterygota</taxon>
        <taxon>Neoptera</taxon>
        <taxon>Endopterygota</taxon>
        <taxon>Coleoptera</taxon>
        <taxon>Polyphaga</taxon>
        <taxon>Cucujiformia</taxon>
        <taxon>Curculionidae</taxon>
        <taxon>Scolytinae</taxon>
        <taxon>Dendroctonus</taxon>
    </lineage>
</organism>
<dbReference type="Proteomes" id="UP000030742">
    <property type="component" value="Unassembled WGS sequence"/>
</dbReference>
<name>U4UP70_DENPD</name>
<evidence type="ECO:0000313" key="2">
    <source>
        <dbReference type="Proteomes" id="UP000030742"/>
    </source>
</evidence>
<dbReference type="EMBL" id="KI208390">
    <property type="protein sequence ID" value="ERL95854.1"/>
    <property type="molecule type" value="Genomic_DNA"/>
</dbReference>
<accession>U4UP70</accession>
<evidence type="ECO:0000313" key="1">
    <source>
        <dbReference type="EMBL" id="ERL95854.1"/>
    </source>
</evidence>
<sequence length="23" mass="2946">MKKMFSRIIKKHNFYPYKIQLCQ</sequence>
<gene>
    <name evidence="1" type="ORF">D910_00464</name>
</gene>
<proteinExistence type="predicted"/>